<protein>
    <submittedName>
        <fullName evidence="2">Iron transporter FeoC</fullName>
    </submittedName>
</protein>
<evidence type="ECO:0000313" key="3">
    <source>
        <dbReference type="Proteomes" id="UP000030451"/>
    </source>
</evidence>
<dbReference type="EMBL" id="JRWP01000036">
    <property type="protein sequence ID" value="KGY07918.1"/>
    <property type="molecule type" value="Genomic_DNA"/>
</dbReference>
<dbReference type="InterPro" id="IPR015102">
    <property type="entry name" value="Tscrpt_reg_HTH_FeoC"/>
</dbReference>
<dbReference type="AlphaFoldDB" id="A0A0A5JIZ3"/>
<dbReference type="Pfam" id="PF09012">
    <property type="entry name" value="FeoC"/>
    <property type="match status" value="1"/>
</dbReference>
<evidence type="ECO:0000259" key="1">
    <source>
        <dbReference type="Pfam" id="PF09012"/>
    </source>
</evidence>
<dbReference type="InterPro" id="IPR036388">
    <property type="entry name" value="WH-like_DNA-bd_sf"/>
</dbReference>
<proteinExistence type="predicted"/>
<dbReference type="RefSeq" id="WP_038191740.1">
    <property type="nucleotide sequence ID" value="NZ_JRWP01000036.1"/>
</dbReference>
<name>A0A0A5JIZ3_PHOS4</name>
<sequence>MILSELKYYIERNGTASQRELAKQFALSEDGVDAMLSVWIRKGVISRLVDTNAANHITRVRYSMVARNALAVTVTM</sequence>
<dbReference type="Proteomes" id="UP000030451">
    <property type="component" value="Unassembled WGS sequence"/>
</dbReference>
<dbReference type="OrthoDB" id="467062at2"/>
<dbReference type="STRING" id="379097.SE23_20860"/>
<organism evidence="2 3">
    <name type="scientific">Photobacterium sp. (strain ATCC 43367)</name>
    <dbReference type="NCBI Taxonomy" id="379097"/>
    <lineage>
        <taxon>Bacteria</taxon>
        <taxon>Pseudomonadati</taxon>
        <taxon>Pseudomonadota</taxon>
        <taxon>Gammaproteobacteria</taxon>
        <taxon>Vibrionales</taxon>
        <taxon>Vibrionaceae</taxon>
        <taxon>Vibrio</taxon>
        <taxon>Vibrio oreintalis group</taxon>
    </lineage>
</organism>
<feature type="domain" description="Transcriptional regulator HTH-type FeoC" evidence="1">
    <location>
        <begin position="2"/>
        <end position="51"/>
    </location>
</feature>
<evidence type="ECO:0000313" key="2">
    <source>
        <dbReference type="EMBL" id="KGY07918.1"/>
    </source>
</evidence>
<gene>
    <name evidence="2" type="ORF">NM06_14700</name>
</gene>
<comment type="caution">
    <text evidence="2">The sequence shown here is derived from an EMBL/GenBank/DDBJ whole genome shotgun (WGS) entry which is preliminary data.</text>
</comment>
<dbReference type="InterPro" id="IPR036390">
    <property type="entry name" value="WH_DNA-bd_sf"/>
</dbReference>
<reference evidence="2 3" key="1">
    <citation type="submission" date="2014-10" db="EMBL/GenBank/DDBJ databases">
        <title>Genome sequencing of Vibrio sinaloensis T08.</title>
        <authorList>
            <person name="Chan K.-G."/>
            <person name="Mohamad N.I."/>
        </authorList>
    </citation>
    <scope>NUCLEOTIDE SEQUENCE [LARGE SCALE GENOMIC DNA]</scope>
    <source>
        <strain evidence="2 3">T08</strain>
    </source>
</reference>
<dbReference type="SUPFAM" id="SSF46785">
    <property type="entry name" value="Winged helix' DNA-binding domain"/>
    <property type="match status" value="1"/>
</dbReference>
<accession>A0A0A5JIZ3</accession>
<dbReference type="Gene3D" id="1.10.10.10">
    <property type="entry name" value="Winged helix-like DNA-binding domain superfamily/Winged helix DNA-binding domain"/>
    <property type="match status" value="1"/>
</dbReference>